<feature type="coiled-coil region" evidence="1">
    <location>
        <begin position="108"/>
        <end position="135"/>
    </location>
</feature>
<reference evidence="3" key="1">
    <citation type="submission" date="2016-01" db="EMBL/GenBank/DDBJ databases">
        <authorList>
            <person name="Mitreva M."/>
            <person name="Pepin K.H."/>
            <person name="Mihindukulasuriya K.A."/>
            <person name="Fulton R."/>
            <person name="Fronick C."/>
            <person name="O'Laughlin M."/>
            <person name="Miner T."/>
            <person name="Herter B."/>
            <person name="Rosa B.A."/>
            <person name="Cordes M."/>
            <person name="Tomlinson C."/>
            <person name="Wollam A."/>
            <person name="Palsikar V.B."/>
            <person name="Mardis E.R."/>
            <person name="Wilson R.K."/>
        </authorList>
    </citation>
    <scope>NUCLEOTIDE SEQUENCE [LARGE SCALE GENOMIC DNA]</scope>
    <source>
        <strain evidence="3">KA00683</strain>
    </source>
</reference>
<evidence type="ECO:0000313" key="2">
    <source>
        <dbReference type="EMBL" id="KXB74971.1"/>
    </source>
</evidence>
<sequence>MTDYTQGMERDGSTLGIGKVYPTLEAMQADTAPVGDNGKPLRRGNLVAIYQESTAQTDPNSGLVCMWTGVRWVAIARIGTAMRHEYTSIESRVTELERGQKSELKPSIESLKTALEAITKDVKKALDRLEFTEGDREKLDKINTTGKKSSYLGADGNYHVLPVQSVEVNGVAMSSDANGKVSITTPQGTVKSFTFNGTKLMPDEDGDLGLGLKLATENIDSKRVKVALLT</sequence>
<accession>A0A134B4V1</accession>
<keyword evidence="3" id="KW-1185">Reference proteome</keyword>
<protein>
    <submittedName>
        <fullName evidence="2">Uncharacterized protein</fullName>
    </submittedName>
</protein>
<dbReference type="STRING" id="322095.HMPREF3185_01549"/>
<proteinExistence type="predicted"/>
<dbReference type="Proteomes" id="UP000070224">
    <property type="component" value="Unassembled WGS sequence"/>
</dbReference>
<dbReference type="AlphaFoldDB" id="A0A134B4V1"/>
<evidence type="ECO:0000256" key="1">
    <source>
        <dbReference type="SAM" id="Coils"/>
    </source>
</evidence>
<dbReference type="EMBL" id="LSDK01000104">
    <property type="protein sequence ID" value="KXB74971.1"/>
    <property type="molecule type" value="Genomic_DNA"/>
</dbReference>
<evidence type="ECO:0000313" key="3">
    <source>
        <dbReference type="Proteomes" id="UP000070224"/>
    </source>
</evidence>
<gene>
    <name evidence="2" type="ORF">HMPREF3185_01549</name>
</gene>
<keyword evidence="1" id="KW-0175">Coiled coil</keyword>
<feature type="non-terminal residue" evidence="2">
    <location>
        <position position="230"/>
    </location>
</feature>
<comment type="caution">
    <text evidence="2">The sequence shown here is derived from an EMBL/GenBank/DDBJ whole genome shotgun (WGS) entry which is preliminary data.</text>
</comment>
<organism evidence="2 3">
    <name type="scientific">Porphyromonas somerae</name>
    <dbReference type="NCBI Taxonomy" id="322095"/>
    <lineage>
        <taxon>Bacteria</taxon>
        <taxon>Pseudomonadati</taxon>
        <taxon>Bacteroidota</taxon>
        <taxon>Bacteroidia</taxon>
        <taxon>Bacteroidales</taxon>
        <taxon>Porphyromonadaceae</taxon>
        <taxon>Porphyromonas</taxon>
    </lineage>
</organism>
<name>A0A134B4V1_9PORP</name>